<dbReference type="InterPro" id="IPR036640">
    <property type="entry name" value="ABC1_TM_sf"/>
</dbReference>
<gene>
    <name evidence="15" type="ORF">QYM36_014155</name>
</gene>
<dbReference type="InterPro" id="IPR050173">
    <property type="entry name" value="ABC_transporter_C-like"/>
</dbReference>
<evidence type="ECO:0000256" key="4">
    <source>
        <dbReference type="ARBA" id="ARBA00022692"/>
    </source>
</evidence>
<evidence type="ECO:0000256" key="6">
    <source>
        <dbReference type="ARBA" id="ARBA00022741"/>
    </source>
</evidence>
<keyword evidence="7" id="KW-0067">ATP-binding</keyword>
<keyword evidence="16" id="KW-1185">Reference proteome</keyword>
<dbReference type="PROSITE" id="PS00211">
    <property type="entry name" value="ABC_TRANSPORTER_1"/>
    <property type="match status" value="1"/>
</dbReference>
<evidence type="ECO:0000256" key="7">
    <source>
        <dbReference type="ARBA" id="ARBA00022840"/>
    </source>
</evidence>
<evidence type="ECO:0000256" key="9">
    <source>
        <dbReference type="ARBA" id="ARBA00023136"/>
    </source>
</evidence>
<keyword evidence="4 12" id="KW-0812">Transmembrane</keyword>
<dbReference type="Pfam" id="PF00664">
    <property type="entry name" value="ABC_membrane"/>
    <property type="match status" value="2"/>
</dbReference>
<dbReference type="GO" id="GO:0005886">
    <property type="term" value="C:plasma membrane"/>
    <property type="evidence" value="ECO:0007669"/>
    <property type="project" value="UniProtKB-SubCell"/>
</dbReference>
<feature type="transmembrane region" description="Helical" evidence="12">
    <location>
        <begin position="557"/>
        <end position="583"/>
    </location>
</feature>
<dbReference type="PROSITE" id="PS50929">
    <property type="entry name" value="ABC_TM1F"/>
    <property type="match status" value="2"/>
</dbReference>
<comment type="caution">
    <text evidence="15">The sequence shown here is derived from an EMBL/GenBank/DDBJ whole genome shotgun (WGS) entry which is preliminary data.</text>
</comment>
<feature type="transmembrane region" description="Helical" evidence="12">
    <location>
        <begin position="1156"/>
        <end position="1181"/>
    </location>
</feature>
<dbReference type="FunFam" id="3.40.50.300:FF:002145">
    <property type="entry name" value="ABC transporter (MsbA subfamily)"/>
    <property type="match status" value="1"/>
</dbReference>
<dbReference type="PANTHER" id="PTHR24223">
    <property type="entry name" value="ATP-BINDING CASSETTE SUB-FAMILY C"/>
    <property type="match status" value="1"/>
</dbReference>
<dbReference type="InterPro" id="IPR011527">
    <property type="entry name" value="ABC1_TM_dom"/>
</dbReference>
<dbReference type="InterPro" id="IPR003439">
    <property type="entry name" value="ABC_transporter-like_ATP-bd"/>
</dbReference>
<feature type="transmembrane region" description="Helical" evidence="12">
    <location>
        <begin position="81"/>
        <end position="103"/>
    </location>
</feature>
<dbReference type="PROSITE" id="PS50893">
    <property type="entry name" value="ABC_TRANSPORTER_2"/>
    <property type="match status" value="2"/>
</dbReference>
<feature type="transmembrane region" description="Helical" evidence="12">
    <location>
        <begin position="110"/>
        <end position="128"/>
    </location>
</feature>
<feature type="domain" description="ABC transporter" evidence="13">
    <location>
        <begin position="657"/>
        <end position="884"/>
    </location>
</feature>
<sequence length="1670" mass="187124">MKSEYNALSEDGIISFCYHTILVTSILSSYLSLLLIYYYSKVQKRRKNYIDFTCSFIMNFLKLLMNITLCLECFVSPKGVFILICEVSNFIQIIVIILSLHFCQVWNRKIFLPLAVISSTVCTAARLVQVCHLVKHGINISYVVLLVVLADIGLTILLIIPYVTLYSQMCRSEQKKIVRKSLSSKNLESAEIGRNNSKLPLSTVSYKQNNQSYLSTLLYAWFTEVLKKGYSTYLEANDLGQIPEEESSKSLIEKYYISKAASCDVSSVPNFWLVLKKPLLLSGLLKLVGDVLAIIPSLCVSGIIEYVSTNQQSSDSMLQSNSGHSAFARWDAFLRNGYVIVVFQLMALSAQGIISQLSSNIITVGGIRFQSVLQVLLYRKSLKIHYAAEPVEDECLGNPENILIGDTNNVMSFIWNIHYLWAIPFKVALIIFLLYIKLGTSAVYGTIGAILLLLPGQLFVMKKMSSISSVLMEATDKRLKRIVDFLTYVKTVKLQASECLVENQIKSARDSELKILNRDSFYWAILSFLTQATPVLIGIMAFGVYNFGEGTPLKAETIFTSLALITQLMVPLALFPITLSMLISAKKSSERISKYLNGPEVVKVYAPKKTESLESIPEKEERHPTRKQSDRLGLPLENIMEEDTSSETYQAHSVDVIHEKAAFRLVGVSLGSPPVLDGIDLNIYCGKLTLVLGSVSSGKSTLLAALLGDIQPSGGKIYFEEKTLALVAQKPWTMTGSIRDNILFGHSYRQKRYEKVLNACCLEEDISSMSEEDETWVTSNGENLSGGQRQRISIARAIYSNADVVILDDPFSALDPQVAQKILNEGLINLLIRRGKTVILATSNTALAQHAHQVILLKEGKVTTASNVSSLNEWQSAPSKKESIAEAKYPSIEPATLNNLHSHLKRRRSIKMATSMHFALHESYIFDEYHVLKTEEEEDRAVFLQTEKRKAFRTYSAGAVPTFSGSRSNFLKRESVFSHRSEMVSSSLKKLASPYTTVIPDARKTERPFRRPSLLAHFTKGRNSRRVSSTSVRSKDGSLKSKPKYPLTRLTSNVSGFSDDGSIYDSEAGMLTLSSTDEEQKSHGSLKRSTYGIYLASGSVVLGTSFLLLSLLSQVLRVYIDYSLSWSYNSNKNNASNYYVELDDVADQQESSHLRSYFLCSAAFVFISFMANVIGQIFGAISRRKIHSRLLSTLMQCRMDFFEATPSGRILNRFSADIAIVDKKIALGIQRLLQFSLLCIACVVVNAFVSLWTVLLSSIIILFYYWLQRTYRKTARELQRIESVSKSPVIGHFMETIDGSAIIRTFDVEEKFQNEFHKKLDSNIHAALLQNAGNRWLGVTLDLLGSIIVFISAVSCLLMNQIFPGSLTEAQIGVALNSTLVVPIFLTWIVRFTSECEANMGSVERIQMFLDVPETIKHRYCANIRSSWPERGEISFHDLTVYQGSNAEATLKNITLQIKPGEKIGICGRTGSGKTTLLLSILNMVTEMEGTIFIDNIDIQRISTNVLRRNICLAEQELFFVLPTLREFLDPEKSLSDDEMFSTLELVWMKESVHRHPKGLGMDMGSNEASFSIGQLQLLSIARVLLSKCKIIILDEVTSSLDIDCEVHILNILKEKLKDKTVIMVAHRPTTLLACNRVLVVDKGRIIEDADPQDLRHRPNSHFFSLMKLQ</sequence>
<evidence type="ECO:0000313" key="15">
    <source>
        <dbReference type="EMBL" id="KAK2708451.1"/>
    </source>
</evidence>
<keyword evidence="2" id="KW-0813">Transport</keyword>
<dbReference type="InterPro" id="IPR017871">
    <property type="entry name" value="ABC_transporter-like_CS"/>
</dbReference>
<feature type="transmembrane region" description="Helical" evidence="12">
    <location>
        <begin position="521"/>
        <end position="545"/>
    </location>
</feature>
<dbReference type="SUPFAM" id="SSF90123">
    <property type="entry name" value="ABC transporter transmembrane region"/>
    <property type="match status" value="2"/>
</dbReference>
<dbReference type="FunFam" id="1.20.1560.10:FF:000013">
    <property type="entry name" value="ABC transporter C family member 2"/>
    <property type="match status" value="1"/>
</dbReference>
<dbReference type="SUPFAM" id="SSF52540">
    <property type="entry name" value="P-loop containing nucleoside triphosphate hydrolases"/>
    <property type="match status" value="2"/>
</dbReference>
<evidence type="ECO:0000259" key="14">
    <source>
        <dbReference type="PROSITE" id="PS50929"/>
    </source>
</evidence>
<evidence type="ECO:0000256" key="2">
    <source>
        <dbReference type="ARBA" id="ARBA00022448"/>
    </source>
</evidence>
<evidence type="ECO:0000256" key="3">
    <source>
        <dbReference type="ARBA" id="ARBA00022475"/>
    </source>
</evidence>
<dbReference type="Gene3D" id="1.20.1560.10">
    <property type="entry name" value="ABC transporter type 1, transmembrane domain"/>
    <property type="match status" value="2"/>
</dbReference>
<feature type="transmembrane region" description="Helical" evidence="12">
    <location>
        <begin position="442"/>
        <end position="460"/>
    </location>
</feature>
<dbReference type="Proteomes" id="UP001187531">
    <property type="component" value="Unassembled WGS sequence"/>
</dbReference>
<dbReference type="SMART" id="SM00382">
    <property type="entry name" value="AAA"/>
    <property type="match status" value="2"/>
</dbReference>
<feature type="domain" description="ABC transmembrane type-1" evidence="14">
    <location>
        <begin position="1107"/>
        <end position="1398"/>
    </location>
</feature>
<feature type="region of interest" description="Disordered" evidence="11">
    <location>
        <begin position="1020"/>
        <end position="1045"/>
    </location>
</feature>
<evidence type="ECO:0000256" key="8">
    <source>
        <dbReference type="ARBA" id="ARBA00022989"/>
    </source>
</evidence>
<feature type="transmembrane region" description="Helical" evidence="12">
    <location>
        <begin position="1233"/>
        <end position="1266"/>
    </location>
</feature>
<keyword evidence="3" id="KW-1003">Cell membrane</keyword>
<feature type="domain" description="ABC transmembrane type-1" evidence="14">
    <location>
        <begin position="280"/>
        <end position="584"/>
    </location>
</feature>
<protein>
    <submittedName>
        <fullName evidence="15">Uncharacterized protein</fullName>
    </submittedName>
</protein>
<evidence type="ECO:0000256" key="1">
    <source>
        <dbReference type="ARBA" id="ARBA00004651"/>
    </source>
</evidence>
<proteinExistence type="predicted"/>
<keyword evidence="9 12" id="KW-0472">Membrane</keyword>
<feature type="transmembrane region" description="Helical" evidence="12">
    <location>
        <begin position="337"/>
        <end position="354"/>
    </location>
</feature>
<reference evidence="15" key="1">
    <citation type="submission" date="2023-07" db="EMBL/GenBank/DDBJ databases">
        <title>Chromosome-level genome assembly of Artemia franciscana.</title>
        <authorList>
            <person name="Jo E."/>
        </authorList>
    </citation>
    <scope>NUCLEOTIDE SEQUENCE</scope>
    <source>
        <tissue evidence="15">Whole body</tissue>
    </source>
</reference>
<feature type="transmembrane region" description="Helical" evidence="12">
    <location>
        <begin position="1336"/>
        <end position="1358"/>
    </location>
</feature>
<feature type="transmembrane region" description="Helical" evidence="12">
    <location>
        <begin position="1370"/>
        <end position="1390"/>
    </location>
</feature>
<evidence type="ECO:0000256" key="11">
    <source>
        <dbReference type="SAM" id="MobiDB-lite"/>
    </source>
</evidence>
<dbReference type="InterPro" id="IPR003593">
    <property type="entry name" value="AAA+_ATPase"/>
</dbReference>
<dbReference type="Gene3D" id="3.40.50.300">
    <property type="entry name" value="P-loop containing nucleotide triphosphate hydrolases"/>
    <property type="match status" value="2"/>
</dbReference>
<keyword evidence="6" id="KW-0547">Nucleotide-binding</keyword>
<feature type="transmembrane region" description="Helical" evidence="12">
    <location>
        <begin position="12"/>
        <end position="37"/>
    </location>
</feature>
<dbReference type="InterPro" id="IPR027417">
    <property type="entry name" value="P-loop_NTPase"/>
</dbReference>
<dbReference type="Pfam" id="PF00005">
    <property type="entry name" value="ABC_tran"/>
    <property type="match status" value="2"/>
</dbReference>
<evidence type="ECO:0000256" key="5">
    <source>
        <dbReference type="ARBA" id="ARBA00022737"/>
    </source>
</evidence>
<dbReference type="GO" id="GO:0140359">
    <property type="term" value="F:ABC-type transporter activity"/>
    <property type="evidence" value="ECO:0007669"/>
    <property type="project" value="InterPro"/>
</dbReference>
<feature type="transmembrane region" description="Helical" evidence="12">
    <location>
        <begin position="49"/>
        <end position="69"/>
    </location>
</feature>
<feature type="transmembrane region" description="Helical" evidence="12">
    <location>
        <begin position="1091"/>
        <end position="1116"/>
    </location>
</feature>
<keyword evidence="8 12" id="KW-1133">Transmembrane helix</keyword>
<evidence type="ECO:0000256" key="10">
    <source>
        <dbReference type="ARBA" id="ARBA00023180"/>
    </source>
</evidence>
<dbReference type="GO" id="GO:0016887">
    <property type="term" value="F:ATP hydrolysis activity"/>
    <property type="evidence" value="ECO:0007669"/>
    <property type="project" value="InterPro"/>
</dbReference>
<evidence type="ECO:0000259" key="13">
    <source>
        <dbReference type="PROSITE" id="PS50893"/>
    </source>
</evidence>
<name>A0AA88HMK3_ARTSF</name>
<feature type="transmembrane region" description="Helical" evidence="12">
    <location>
        <begin position="140"/>
        <end position="166"/>
    </location>
</feature>
<dbReference type="EMBL" id="JAVRJZ010000018">
    <property type="protein sequence ID" value="KAK2708451.1"/>
    <property type="molecule type" value="Genomic_DNA"/>
</dbReference>
<evidence type="ECO:0000256" key="12">
    <source>
        <dbReference type="SAM" id="Phobius"/>
    </source>
</evidence>
<dbReference type="GO" id="GO:0005524">
    <property type="term" value="F:ATP binding"/>
    <property type="evidence" value="ECO:0007669"/>
    <property type="project" value="UniProtKB-KW"/>
</dbReference>
<dbReference type="CDD" id="cd03250">
    <property type="entry name" value="ABCC_MRP_domain1"/>
    <property type="match status" value="1"/>
</dbReference>
<evidence type="ECO:0000313" key="16">
    <source>
        <dbReference type="Proteomes" id="UP001187531"/>
    </source>
</evidence>
<dbReference type="FunFam" id="1.20.1560.10:FF:000006">
    <property type="entry name" value="ATP-binding cassette, sub-family C (CFTR/MRP), member 9"/>
    <property type="match status" value="1"/>
</dbReference>
<dbReference type="PANTHER" id="PTHR24223:SF461">
    <property type="entry name" value="ATP-BINDING CASSETTE SUB-FAMILY C MEMBER SUR"/>
    <property type="match status" value="1"/>
</dbReference>
<accession>A0AA88HMK3</accession>
<organism evidence="15 16">
    <name type="scientific">Artemia franciscana</name>
    <name type="common">Brine shrimp</name>
    <name type="synonym">Artemia sanfranciscana</name>
    <dbReference type="NCBI Taxonomy" id="6661"/>
    <lineage>
        <taxon>Eukaryota</taxon>
        <taxon>Metazoa</taxon>
        <taxon>Ecdysozoa</taxon>
        <taxon>Arthropoda</taxon>
        <taxon>Crustacea</taxon>
        <taxon>Branchiopoda</taxon>
        <taxon>Anostraca</taxon>
        <taxon>Artemiidae</taxon>
        <taxon>Artemia</taxon>
    </lineage>
</organism>
<keyword evidence="10" id="KW-0325">Glycoprotein</keyword>
<feature type="transmembrane region" description="Helical" evidence="12">
    <location>
        <begin position="419"/>
        <end position="436"/>
    </location>
</feature>
<comment type="subcellular location">
    <subcellularLocation>
        <location evidence="1">Cell membrane</location>
        <topology evidence="1">Multi-pass membrane protein</topology>
    </subcellularLocation>
</comment>
<keyword evidence="5" id="KW-0677">Repeat</keyword>
<feature type="domain" description="ABC transporter" evidence="13">
    <location>
        <begin position="1434"/>
        <end position="1668"/>
    </location>
</feature>